<sequence>MSSIKHIEIFPYTAEWQKQFEDESNRIKNTLGDICHQVHHIGSTAVPGLSAKDTIDILCVVNDLSHSLVLQELGYVFKGEFNIPLRYYFSKNTPTLKVNLHVVEPDHGFIHLNLCFRDYLRSNEKTRLDYKALKHRLIQDPINFERVNGGFPRYTLEKNDFIKSTLQAANFDGIAVNFCTHHREWETYHRIRTEQLFAPTGITYDPNHPTLSADNHYHFVLYKGTIIVTVAQIEMLDNDVAVLRSIATDTPHQRQGHASYLLRFVEQWLHHLNIKAIKTHAELAAEYFYRNQGYVDMLFDDISISNTIVNLGKTL</sequence>
<dbReference type="EMBL" id="CP054719">
    <property type="protein sequence ID" value="QOL20168.1"/>
    <property type="molecule type" value="Genomic_DNA"/>
</dbReference>
<gene>
    <name evidence="2" type="ORF">CPBP_00949</name>
</gene>
<protein>
    <submittedName>
        <fullName evidence="2">GNAT family N-acetyltransferase</fullName>
    </submittedName>
</protein>
<keyword evidence="2" id="KW-0808">Transferase</keyword>
<dbReference type="SUPFAM" id="SSF81301">
    <property type="entry name" value="Nucleotidyltransferase"/>
    <property type="match status" value="1"/>
</dbReference>
<dbReference type="PANTHER" id="PTHR34822:SF1">
    <property type="entry name" value="GRPB FAMILY PROTEIN"/>
    <property type="match status" value="1"/>
</dbReference>
<evidence type="ECO:0000313" key="3">
    <source>
        <dbReference type="Proteomes" id="UP000594001"/>
    </source>
</evidence>
<dbReference type="InterPro" id="IPR000182">
    <property type="entry name" value="GNAT_dom"/>
</dbReference>
<dbReference type="InterPro" id="IPR043519">
    <property type="entry name" value="NT_sf"/>
</dbReference>
<feature type="domain" description="N-acetyltransferase" evidence="1">
    <location>
        <begin position="174"/>
        <end position="315"/>
    </location>
</feature>
<dbReference type="PANTHER" id="PTHR34822">
    <property type="entry name" value="GRPB DOMAIN PROTEIN (AFU_ORTHOLOGUE AFUA_1G01530)"/>
    <property type="match status" value="1"/>
</dbReference>
<evidence type="ECO:0000313" key="2">
    <source>
        <dbReference type="EMBL" id="QOL20168.1"/>
    </source>
</evidence>
<dbReference type="SUPFAM" id="SSF55729">
    <property type="entry name" value="Acyl-CoA N-acyltransferases (Nat)"/>
    <property type="match status" value="1"/>
</dbReference>
<evidence type="ECO:0000259" key="1">
    <source>
        <dbReference type="PROSITE" id="PS51186"/>
    </source>
</evidence>
<dbReference type="Pfam" id="PF04229">
    <property type="entry name" value="GrpB"/>
    <property type="match status" value="1"/>
</dbReference>
<dbReference type="RefSeq" id="WP_350331722.1">
    <property type="nucleotide sequence ID" value="NZ_CP054719.1"/>
</dbReference>
<reference evidence="2 3" key="1">
    <citation type="submission" date="2020-06" db="EMBL/GenBank/DDBJ databases">
        <title>The endosymbiont of the kinetoplastid Bodo saltans is a Paracaedibacter-like alpha-proteobacterium possessing a putative toxin-antitoxin system.</title>
        <authorList>
            <person name="Midha S."/>
            <person name="Rigden D.J."/>
            <person name="Siozios S."/>
            <person name="Hurst G.D.D."/>
            <person name="Jackson A.P."/>
        </authorList>
    </citation>
    <scope>NUCLEOTIDE SEQUENCE [LARGE SCALE GENOMIC DNA]</scope>
    <source>
        <strain evidence="2">Lake Konstanz</strain>
    </source>
</reference>
<dbReference type="PROSITE" id="PS51186">
    <property type="entry name" value="GNAT"/>
    <property type="match status" value="1"/>
</dbReference>
<dbReference type="Gene3D" id="3.40.630.30">
    <property type="match status" value="1"/>
</dbReference>
<dbReference type="AlphaFoldDB" id="A0A7L9RUW8"/>
<dbReference type="InterPro" id="IPR007344">
    <property type="entry name" value="GrpB/CoaE"/>
</dbReference>
<dbReference type="KEGG" id="pbal:CPBP_00949"/>
<accession>A0A7L9RUW8</accession>
<proteinExistence type="predicted"/>
<dbReference type="CDD" id="cd04301">
    <property type="entry name" value="NAT_SF"/>
    <property type="match status" value="1"/>
</dbReference>
<dbReference type="GO" id="GO:0016747">
    <property type="term" value="F:acyltransferase activity, transferring groups other than amino-acyl groups"/>
    <property type="evidence" value="ECO:0007669"/>
    <property type="project" value="InterPro"/>
</dbReference>
<organism evidence="2 3">
    <name type="scientific">Candidatus Bodocaedibacter vickermanii</name>
    <dbReference type="NCBI Taxonomy" id="2741701"/>
    <lineage>
        <taxon>Bacteria</taxon>
        <taxon>Pseudomonadati</taxon>
        <taxon>Pseudomonadota</taxon>
        <taxon>Alphaproteobacteria</taxon>
        <taxon>Holosporales</taxon>
        <taxon>Candidatus Paracaedibacteraceae</taxon>
        <taxon>Candidatus Bodocaedibacter</taxon>
    </lineage>
</organism>
<keyword evidence="3" id="KW-1185">Reference proteome</keyword>
<dbReference type="Proteomes" id="UP000594001">
    <property type="component" value="Chromosome"/>
</dbReference>
<dbReference type="Pfam" id="PF23209">
    <property type="entry name" value="IDM1_C"/>
    <property type="match status" value="1"/>
</dbReference>
<dbReference type="InterPro" id="IPR056511">
    <property type="entry name" value="IDM1_C"/>
</dbReference>
<name>A0A7L9RUW8_9PROT</name>
<dbReference type="Gene3D" id="3.30.460.10">
    <property type="entry name" value="Beta Polymerase, domain 2"/>
    <property type="match status" value="1"/>
</dbReference>
<dbReference type="InterPro" id="IPR016181">
    <property type="entry name" value="Acyl_CoA_acyltransferase"/>
</dbReference>